<dbReference type="CDD" id="cd00172">
    <property type="entry name" value="serpin"/>
    <property type="match status" value="1"/>
</dbReference>
<dbReference type="InterPro" id="IPR042185">
    <property type="entry name" value="Serpin_sf_2"/>
</dbReference>
<evidence type="ECO:0000313" key="4">
    <source>
        <dbReference type="Proteomes" id="UP000694888"/>
    </source>
</evidence>
<reference evidence="5" key="1">
    <citation type="submission" date="2025-08" db="UniProtKB">
        <authorList>
            <consortium name="RefSeq"/>
        </authorList>
    </citation>
    <scope>IDENTIFICATION</scope>
</reference>
<dbReference type="InterPro" id="IPR042178">
    <property type="entry name" value="Serpin_sf_1"/>
</dbReference>
<evidence type="ECO:0000256" key="1">
    <source>
        <dbReference type="ARBA" id="ARBA00009500"/>
    </source>
</evidence>
<evidence type="ECO:0000256" key="2">
    <source>
        <dbReference type="RuleBase" id="RU000411"/>
    </source>
</evidence>
<accession>A0ABM0JFG3</accession>
<dbReference type="Proteomes" id="UP000694888">
    <property type="component" value="Unplaced"/>
</dbReference>
<feature type="domain" description="Serpin" evidence="3">
    <location>
        <begin position="15"/>
        <end position="384"/>
    </location>
</feature>
<dbReference type="InterPro" id="IPR000215">
    <property type="entry name" value="Serpin_fam"/>
</dbReference>
<dbReference type="InterPro" id="IPR036186">
    <property type="entry name" value="Serpin_sf"/>
</dbReference>
<dbReference type="PROSITE" id="PS00284">
    <property type="entry name" value="SERPIN"/>
    <property type="match status" value="1"/>
</dbReference>
<dbReference type="InterPro" id="IPR023795">
    <property type="entry name" value="Serpin_CS"/>
</dbReference>
<dbReference type="Gene3D" id="3.30.497.10">
    <property type="entry name" value="Antithrombin, subunit I, domain 2"/>
    <property type="match status" value="1"/>
</dbReference>
<gene>
    <name evidence="5" type="primary">LOC101863568</name>
</gene>
<name>A0ABM0JFG3_APLCA</name>
<keyword evidence="4" id="KW-1185">Reference proteome</keyword>
<dbReference type="PANTHER" id="PTHR11461:SF211">
    <property type="entry name" value="GH10112P-RELATED"/>
    <property type="match status" value="1"/>
</dbReference>
<organism evidence="4 5">
    <name type="scientific">Aplysia californica</name>
    <name type="common">California sea hare</name>
    <dbReference type="NCBI Taxonomy" id="6500"/>
    <lineage>
        <taxon>Eukaryota</taxon>
        <taxon>Metazoa</taxon>
        <taxon>Spiralia</taxon>
        <taxon>Lophotrochozoa</taxon>
        <taxon>Mollusca</taxon>
        <taxon>Gastropoda</taxon>
        <taxon>Heterobranchia</taxon>
        <taxon>Euthyneura</taxon>
        <taxon>Tectipleura</taxon>
        <taxon>Aplysiida</taxon>
        <taxon>Aplysioidea</taxon>
        <taxon>Aplysiidae</taxon>
        <taxon>Aplysia</taxon>
    </lineage>
</organism>
<dbReference type="InterPro" id="IPR023796">
    <property type="entry name" value="Serpin_dom"/>
</dbReference>
<sequence>MATTEIASTNNMFGLQLFKTIFEENKDKNTFLSPFSISVALAMTQLGARGKTASDMSATLQWNANSEQAIHDGYQSYISKLQQPCDKYQLSTANRIFIEKNYPVLAEFIEKTKKFYLAEPVSADFGGDSEKERTNINSWVSEQTQNKINDLLPRGAVDALTRMVLVNAIYFKGKWDEEFNPNLTRPLPFKVSPSNTKDVPMMFAKRKFAFFQDESLACTAIEIPYKGKDLGMVVILPNDDFGLEALVKTLTPEKLTGLLGRLGKPFQEVKLTLPKFEVSSRFQLKPLLSALGMAEAFNVQNADFSGMTEGEKRDLVLDEVYHNAFVKVNEEGTEAAAATAMSMTLGCAPVTTIVSLVVDHPFLFAIFDKRANGNMIFLGQVVDPSV</sequence>
<dbReference type="PANTHER" id="PTHR11461">
    <property type="entry name" value="SERINE PROTEASE INHIBITOR, SERPIN"/>
    <property type="match status" value="1"/>
</dbReference>
<dbReference type="Pfam" id="PF00079">
    <property type="entry name" value="Serpin"/>
    <property type="match status" value="1"/>
</dbReference>
<comment type="similarity">
    <text evidence="1 2">Belongs to the serpin family.</text>
</comment>
<evidence type="ECO:0000313" key="5">
    <source>
        <dbReference type="RefSeq" id="XP_005092476.1"/>
    </source>
</evidence>
<dbReference type="SMART" id="SM00093">
    <property type="entry name" value="SERPIN"/>
    <property type="match status" value="1"/>
</dbReference>
<dbReference type="SUPFAM" id="SSF56574">
    <property type="entry name" value="Serpins"/>
    <property type="match status" value="1"/>
</dbReference>
<dbReference type="GeneID" id="101863568"/>
<dbReference type="Gene3D" id="2.30.39.10">
    <property type="entry name" value="Alpha-1-antitrypsin, domain 1"/>
    <property type="match status" value="1"/>
</dbReference>
<proteinExistence type="inferred from homology"/>
<protein>
    <submittedName>
        <fullName evidence="5">Leukocyte elastase inhibitor isoform X2</fullName>
    </submittedName>
</protein>
<dbReference type="RefSeq" id="XP_005092476.1">
    <property type="nucleotide sequence ID" value="XM_005092419.3"/>
</dbReference>
<evidence type="ECO:0000259" key="3">
    <source>
        <dbReference type="SMART" id="SM00093"/>
    </source>
</evidence>